<keyword evidence="4" id="KW-1185">Reference proteome</keyword>
<dbReference type="InterPro" id="IPR052977">
    <property type="entry name" value="Polyferredoxin-like_ET"/>
</dbReference>
<evidence type="ECO:0000259" key="2">
    <source>
        <dbReference type="Pfam" id="PF04432"/>
    </source>
</evidence>
<proteinExistence type="predicted"/>
<protein>
    <submittedName>
        <fullName evidence="3">Coenzyme F420 hydrogenase/dehydrogenase, beta subunit C-terminal domain</fullName>
    </submittedName>
</protein>
<dbReference type="EMBL" id="JAMZFV010000004">
    <property type="protein sequence ID" value="MCP1109493.1"/>
    <property type="molecule type" value="Genomic_DNA"/>
</dbReference>
<evidence type="ECO:0000313" key="4">
    <source>
        <dbReference type="Proteomes" id="UP001523565"/>
    </source>
</evidence>
<dbReference type="Proteomes" id="UP001523565">
    <property type="component" value="Unassembled WGS sequence"/>
</dbReference>
<dbReference type="Pfam" id="PF04432">
    <property type="entry name" value="FrhB_FdhB_C"/>
    <property type="match status" value="1"/>
</dbReference>
<dbReference type="InterPro" id="IPR007525">
    <property type="entry name" value="FrhB_FdhB_C"/>
</dbReference>
<reference evidence="3 4" key="1">
    <citation type="journal article" date="2022" name="Genome Biol. Evol.">
        <title>Host diet, physiology and behaviors set the stage for Lachnospiraceae cladogenesis.</title>
        <authorList>
            <person name="Vera-Ponce De Leon A."/>
            <person name="Schneider M."/>
            <person name="Jahnes B.C."/>
            <person name="Sadowski V."/>
            <person name="Camuy-Velez L.A."/>
            <person name="Duan J."/>
            <person name="Sabree Z.L."/>
        </authorList>
    </citation>
    <scope>NUCLEOTIDE SEQUENCE [LARGE SCALE GENOMIC DNA]</scope>
    <source>
        <strain evidence="3 4">PAL227</strain>
    </source>
</reference>
<evidence type="ECO:0000313" key="3">
    <source>
        <dbReference type="EMBL" id="MCP1109493.1"/>
    </source>
</evidence>
<sequence length="328" mass="36943">MQSIPIKTYAAYSLDDAVRSCSSSGAIFSLLAELILDRQGVVYGVKMSADCYGAEFTSVTDRAELGKLRGSKYLQAKVGDTYRKVRRDLQVGKTVLFTGTGCQVNGLKGLLGQDYDNLICVDVICHGVPSPALWRKYVASKEQQQGEKLKRVNFRCKDLGWSNFGVKEVFQGIVIKEEYIPLKESSYMQMFLHNYSLRPSCYQCRAKKEKQSDVTIADFWGINDVAVEMNDELGVSLVLIRSKKGEKVIGDISKGLCLKEVSYEAGVKKNPSEYYSVAKPPQREAFFEDMTKISYLELSRKYLTTKKRPFKAVAKKKIKAGLELLFRE</sequence>
<comment type="caution">
    <text evidence="3">The sequence shown here is derived from an EMBL/GenBank/DDBJ whole genome shotgun (WGS) entry which is preliminary data.</text>
</comment>
<evidence type="ECO:0000259" key="1">
    <source>
        <dbReference type="Pfam" id="PF04422"/>
    </source>
</evidence>
<feature type="domain" description="Coenzyme F420 hydrogenase/dehydrogenase beta subunit N-terminal" evidence="1">
    <location>
        <begin position="8"/>
        <end position="76"/>
    </location>
</feature>
<accession>A0ABT1EFM0</accession>
<dbReference type="PANTHER" id="PTHR43193:SF2">
    <property type="entry name" value="POLYFERREDOXIN PROTEIN FWDF"/>
    <property type="match status" value="1"/>
</dbReference>
<dbReference type="InterPro" id="IPR007516">
    <property type="entry name" value="Co_F420_Hydgase/DH_bsu_N"/>
</dbReference>
<name>A0ABT1EFM0_9FIRM</name>
<feature type="domain" description="Coenzyme F420 hydrogenase/dehydrogenase beta subunit C-terminal" evidence="2">
    <location>
        <begin position="93"/>
        <end position="259"/>
    </location>
</feature>
<dbReference type="RefSeq" id="WP_262068400.1">
    <property type="nucleotide sequence ID" value="NZ_JAMXOC010000004.1"/>
</dbReference>
<organism evidence="3 4">
    <name type="scientific">Ohessyouella blattaphilus</name>
    <dbReference type="NCBI Taxonomy" id="2949333"/>
    <lineage>
        <taxon>Bacteria</taxon>
        <taxon>Bacillati</taxon>
        <taxon>Bacillota</taxon>
        <taxon>Clostridia</taxon>
        <taxon>Lachnospirales</taxon>
        <taxon>Lachnospiraceae</taxon>
        <taxon>Ohessyouella</taxon>
    </lineage>
</organism>
<dbReference type="Pfam" id="PF04422">
    <property type="entry name" value="FrhB_FdhB_N"/>
    <property type="match status" value="1"/>
</dbReference>
<dbReference type="PANTHER" id="PTHR43193">
    <property type="match status" value="1"/>
</dbReference>
<gene>
    <name evidence="3" type="ORF">NK118_04420</name>
</gene>